<dbReference type="InterPro" id="IPR002586">
    <property type="entry name" value="CobQ/CobB/MinD/ParA_Nub-bd_dom"/>
</dbReference>
<feature type="transmembrane region" description="Helical" evidence="5">
    <location>
        <begin position="482"/>
        <end position="501"/>
    </location>
</feature>
<feature type="compositionally biased region" description="Polar residues" evidence="4">
    <location>
        <begin position="1"/>
        <end position="12"/>
    </location>
</feature>
<feature type="domain" description="CobQ/CobB/MinD/ParA nucleotide binding" evidence="6">
    <location>
        <begin position="586"/>
        <end position="785"/>
    </location>
</feature>
<proteinExistence type="predicted"/>
<feature type="region of interest" description="Disordered" evidence="4">
    <location>
        <begin position="1"/>
        <end position="27"/>
    </location>
</feature>
<evidence type="ECO:0000256" key="1">
    <source>
        <dbReference type="ARBA" id="ARBA00022741"/>
    </source>
</evidence>
<dbReference type="GO" id="GO:0004715">
    <property type="term" value="F:non-membrane spanning protein tyrosine kinase activity"/>
    <property type="evidence" value="ECO:0007669"/>
    <property type="project" value="UniProtKB-EC"/>
</dbReference>
<evidence type="ECO:0000256" key="3">
    <source>
        <dbReference type="SAM" id="Coils"/>
    </source>
</evidence>
<feature type="transmembrane region" description="Helical" evidence="5">
    <location>
        <begin position="60"/>
        <end position="80"/>
    </location>
</feature>
<evidence type="ECO:0000259" key="6">
    <source>
        <dbReference type="Pfam" id="PF01656"/>
    </source>
</evidence>
<comment type="caution">
    <text evidence="7">The sequence shown here is derived from an EMBL/GenBank/DDBJ whole genome shotgun (WGS) entry which is preliminary data.</text>
</comment>
<evidence type="ECO:0000256" key="5">
    <source>
        <dbReference type="SAM" id="Phobius"/>
    </source>
</evidence>
<keyword evidence="7" id="KW-0808">Transferase</keyword>
<dbReference type="PANTHER" id="PTHR32309:SF13">
    <property type="entry name" value="FERRIC ENTEROBACTIN TRANSPORT PROTEIN FEPE"/>
    <property type="match status" value="1"/>
</dbReference>
<dbReference type="EMBL" id="JAKKUT010000005">
    <property type="protein sequence ID" value="MDG2991894.1"/>
    <property type="molecule type" value="Genomic_DNA"/>
</dbReference>
<evidence type="ECO:0000313" key="8">
    <source>
        <dbReference type="Proteomes" id="UP001154265"/>
    </source>
</evidence>
<keyword evidence="5" id="KW-1133">Transmembrane helix</keyword>
<sequence>MSNAQPISSENQRPAMDINSNIQNSNQNGYSLEDIERIDPDIDESKSDLAKFFDLLKRRWFVLFGAAGATAAFMVVSYLVNPRIYQGEFRLLIEPIAQGGGGAAGAGTTAQVLSRLQSVPGLLVPSQGRDIGSQIQVLASDSVLDPVAEKIEEQYPNVTTGSLLSNMKVTNVLNGNLPTKLVNVSYRATNREQVAYVLEQLAQGFINYSEDERQNQIEENLRFINAEISRQISNLDGYEADMAQFRTGNEIYLPAEQATALSAQLDELTQARQQNRAAAEAALATYQNIQAQLQMTPQEALVATNLSASKSYATRLEELQKVERDLAEQLGRFREDTPIVQALQEQRRVMLEQVKAEAQNVAGANADLVQFPENLGYQSPTSAGIIGQYIEAAIEYDALRRTDQILAQAEEQVLSEIRRFADLVKDYNQIELRLKTGIESLGLLLQSRQALQMQLAQNDFSWQLLTDISEARVYPVRPFSRVLLFAAIASVIVGIAAAYIVDALNSSYVSLEQLKEKVKLPILGIIPKHRSSIQSKFQQFSSPTPSVSFWGLNHSLASVGQRALFDESFNALLSNLQLLDSGKTMAITSPASKDGRTTIATNLALAAAAMGKKVLLVDADLRRPGIHRELGLPNQVGLSDILGADHLWTKSALEESLGYSLSNLVVLTAGSPRPDAIGLLTSESMADLLAVSKDVFDLVIFDTPPLVLFADAKLITTRVDSALLVVNMGRTKRDYLQQAIQDYRTSLRGKLLGLVVNRCNATGMNRLYRQYNTESEQRPLLAKLP</sequence>
<organism evidence="7 8">
    <name type="scientific">Candidatus Synechococcus calcipolaris G9</name>
    <dbReference type="NCBI Taxonomy" id="1497997"/>
    <lineage>
        <taxon>Bacteria</taxon>
        <taxon>Bacillati</taxon>
        <taxon>Cyanobacteriota</taxon>
        <taxon>Cyanophyceae</taxon>
        <taxon>Synechococcales</taxon>
        <taxon>Synechococcaceae</taxon>
        <taxon>Synechococcus</taxon>
    </lineage>
</organism>
<keyword evidence="5" id="KW-0812">Transmembrane</keyword>
<dbReference type="Gene3D" id="3.40.50.300">
    <property type="entry name" value="P-loop containing nucleotide triphosphate hydrolases"/>
    <property type="match status" value="1"/>
</dbReference>
<reference evidence="7" key="1">
    <citation type="journal article" date="2022" name="Genome Biol. Evol.">
        <title>A New Gene Family Diagnostic for Intracellular Biomineralization of Amorphous Ca Carbonates by Cyanobacteria.</title>
        <authorList>
            <person name="Benzerara K."/>
            <person name="Duprat E."/>
            <person name="Bitard-Feildel T."/>
            <person name="Caumes G."/>
            <person name="Cassier-Chauvat C."/>
            <person name="Chauvat F."/>
            <person name="Dezi M."/>
            <person name="Diop S.I."/>
            <person name="Gaschignard G."/>
            <person name="Gorgen S."/>
            <person name="Gugger M."/>
            <person name="Lopez-Garcia P."/>
            <person name="Millet M."/>
            <person name="Skouri-Panet F."/>
            <person name="Moreira D."/>
            <person name="Callebaut I."/>
        </authorList>
    </citation>
    <scope>NUCLEOTIDE SEQUENCE</scope>
    <source>
        <strain evidence="7">G9</strain>
    </source>
</reference>
<gene>
    <name evidence="7" type="ORF">L3556_13275</name>
</gene>
<dbReference type="InterPro" id="IPR050445">
    <property type="entry name" value="Bact_polysacc_biosynth/exp"/>
</dbReference>
<dbReference type="PANTHER" id="PTHR32309">
    <property type="entry name" value="TYROSINE-PROTEIN KINASE"/>
    <property type="match status" value="1"/>
</dbReference>
<feature type="compositionally biased region" description="Low complexity" evidence="4">
    <location>
        <begin position="18"/>
        <end position="27"/>
    </location>
</feature>
<feature type="coiled-coil region" evidence="3">
    <location>
        <begin position="316"/>
        <end position="360"/>
    </location>
</feature>
<keyword evidence="3" id="KW-0175">Coiled coil</keyword>
<evidence type="ECO:0000256" key="4">
    <source>
        <dbReference type="SAM" id="MobiDB-lite"/>
    </source>
</evidence>
<dbReference type="CDD" id="cd05387">
    <property type="entry name" value="BY-kinase"/>
    <property type="match status" value="1"/>
</dbReference>
<dbReference type="NCBIfam" id="TIGR01007">
    <property type="entry name" value="eps_fam"/>
    <property type="match status" value="1"/>
</dbReference>
<dbReference type="Proteomes" id="UP001154265">
    <property type="component" value="Unassembled WGS sequence"/>
</dbReference>
<dbReference type="InterPro" id="IPR005702">
    <property type="entry name" value="Wzc-like_C"/>
</dbReference>
<keyword evidence="2" id="KW-0067">ATP-binding</keyword>
<dbReference type="Pfam" id="PF01656">
    <property type="entry name" value="CbiA"/>
    <property type="match status" value="1"/>
</dbReference>
<keyword evidence="8" id="KW-1185">Reference proteome</keyword>
<evidence type="ECO:0000313" key="7">
    <source>
        <dbReference type="EMBL" id="MDG2991894.1"/>
    </source>
</evidence>
<accession>A0ABT6F230</accession>
<dbReference type="SUPFAM" id="SSF52540">
    <property type="entry name" value="P-loop containing nucleoside triphosphate hydrolases"/>
    <property type="match status" value="1"/>
</dbReference>
<name>A0ABT6F230_9SYNE</name>
<evidence type="ECO:0000256" key="2">
    <source>
        <dbReference type="ARBA" id="ARBA00022840"/>
    </source>
</evidence>
<dbReference type="InterPro" id="IPR027417">
    <property type="entry name" value="P-loop_NTPase"/>
</dbReference>
<keyword evidence="5" id="KW-0472">Membrane</keyword>
<reference evidence="7" key="2">
    <citation type="submission" date="2022-01" db="EMBL/GenBank/DDBJ databases">
        <authorList>
            <person name="Zivanovic Y."/>
            <person name="Moreira D."/>
            <person name="Lopez-Garcia P."/>
        </authorList>
    </citation>
    <scope>NUCLEOTIDE SEQUENCE</scope>
    <source>
        <strain evidence="7">G9</strain>
    </source>
</reference>
<dbReference type="EC" id="2.7.10.2" evidence="7"/>
<protein>
    <submittedName>
        <fullName evidence="7">Polysaccharide biosynthesis tyrosine autokinase</fullName>
        <ecNumber evidence="7">2.7.10.2</ecNumber>
    </submittedName>
</protein>
<dbReference type="RefSeq" id="WP_277867816.1">
    <property type="nucleotide sequence ID" value="NZ_JAKKUT010000005.1"/>
</dbReference>
<keyword evidence="1" id="KW-0547">Nucleotide-binding</keyword>